<keyword evidence="1" id="KW-0472">Membrane</keyword>
<organism evidence="2 3">
    <name type="scientific">Harryflintia acetispora</name>
    <dbReference type="NCBI Taxonomy" id="1849041"/>
    <lineage>
        <taxon>Bacteria</taxon>
        <taxon>Bacillati</taxon>
        <taxon>Bacillota</taxon>
        <taxon>Clostridia</taxon>
        <taxon>Eubacteriales</taxon>
        <taxon>Oscillospiraceae</taxon>
        <taxon>Harryflintia</taxon>
    </lineage>
</organism>
<feature type="transmembrane region" description="Helical" evidence="1">
    <location>
        <begin position="7"/>
        <end position="27"/>
    </location>
</feature>
<evidence type="ECO:0000313" key="3">
    <source>
        <dbReference type="Proteomes" id="UP000294682"/>
    </source>
</evidence>
<dbReference type="Proteomes" id="UP000294682">
    <property type="component" value="Unassembled WGS sequence"/>
</dbReference>
<accession>A0A9X8UJ10</accession>
<proteinExistence type="predicted"/>
<feature type="transmembrane region" description="Helical" evidence="1">
    <location>
        <begin position="63"/>
        <end position="85"/>
    </location>
</feature>
<name>A0A9X8UJ10_9FIRM</name>
<evidence type="ECO:0000256" key="1">
    <source>
        <dbReference type="SAM" id="Phobius"/>
    </source>
</evidence>
<feature type="transmembrane region" description="Helical" evidence="1">
    <location>
        <begin position="33"/>
        <end position="51"/>
    </location>
</feature>
<sequence length="146" mass="16179">MKKFMYYLMMLNTFVAAIALAVVFIMGNSSLPSIVLALRGALVVTGVVLVVKRYVSWVRRSEITGFYIAEAAIAVFNLIFLSVFFPVDVSFFEYAITGTLITPILNLALVFLLRKTNKYVTFENVTEPAEAAQRVPSQVLVSQAAK</sequence>
<reference evidence="2 3" key="1">
    <citation type="submission" date="2019-03" db="EMBL/GenBank/DDBJ databases">
        <title>Genomic Encyclopedia of Type Strains, Phase IV (KMG-IV): sequencing the most valuable type-strain genomes for metagenomic binning, comparative biology and taxonomic classification.</title>
        <authorList>
            <person name="Goeker M."/>
        </authorList>
    </citation>
    <scope>NUCLEOTIDE SEQUENCE [LARGE SCALE GENOMIC DNA]</scope>
    <source>
        <strain evidence="2 3">DSM 100433</strain>
    </source>
</reference>
<dbReference type="RefSeq" id="WP_132084434.1">
    <property type="nucleotide sequence ID" value="NZ_JADNAH010000032.1"/>
</dbReference>
<gene>
    <name evidence="2" type="ORF">EDD78_10552</name>
</gene>
<protein>
    <submittedName>
        <fullName evidence="2">Uncharacterized protein</fullName>
    </submittedName>
</protein>
<comment type="caution">
    <text evidence="2">The sequence shown here is derived from an EMBL/GenBank/DDBJ whole genome shotgun (WGS) entry which is preliminary data.</text>
</comment>
<keyword evidence="3" id="KW-1185">Reference proteome</keyword>
<keyword evidence="1" id="KW-1133">Transmembrane helix</keyword>
<feature type="transmembrane region" description="Helical" evidence="1">
    <location>
        <begin position="91"/>
        <end position="113"/>
    </location>
</feature>
<evidence type="ECO:0000313" key="2">
    <source>
        <dbReference type="EMBL" id="TCL43423.1"/>
    </source>
</evidence>
<dbReference type="AlphaFoldDB" id="A0A9X8UJ10"/>
<dbReference type="EMBL" id="SLUK01000005">
    <property type="protein sequence ID" value="TCL43423.1"/>
    <property type="molecule type" value="Genomic_DNA"/>
</dbReference>
<keyword evidence="1" id="KW-0812">Transmembrane</keyword>